<dbReference type="AlphaFoldDB" id="A0A8H7Y6B6"/>
<evidence type="ECO:0000313" key="3">
    <source>
        <dbReference type="EMBL" id="KAG5172141.1"/>
    </source>
</evidence>
<evidence type="ECO:0000256" key="1">
    <source>
        <dbReference type="ARBA" id="ARBA00004685"/>
    </source>
</evidence>
<accession>A0A8H7Y6B6</accession>
<comment type="similarity">
    <text evidence="2">Belongs to the ustYa family.</text>
</comment>
<dbReference type="EMBL" id="JAFIQS010000002">
    <property type="protein sequence ID" value="KAG5172141.1"/>
    <property type="molecule type" value="Genomic_DNA"/>
</dbReference>
<gene>
    <name evidence="3" type="ORF">JR316_001636</name>
</gene>
<dbReference type="GO" id="GO:0043386">
    <property type="term" value="P:mycotoxin biosynthetic process"/>
    <property type="evidence" value="ECO:0007669"/>
    <property type="project" value="InterPro"/>
</dbReference>
<dbReference type="OrthoDB" id="3687641at2759"/>
<dbReference type="PANTHER" id="PTHR33365:SF4">
    <property type="entry name" value="CYCLOCHLOROTINE BIOSYNTHESIS PROTEIN O"/>
    <property type="match status" value="1"/>
</dbReference>
<dbReference type="InterPro" id="IPR021765">
    <property type="entry name" value="UstYa-like"/>
</dbReference>
<evidence type="ECO:0000256" key="2">
    <source>
        <dbReference type="ARBA" id="ARBA00035112"/>
    </source>
</evidence>
<dbReference type="Pfam" id="PF11807">
    <property type="entry name" value="UstYa"/>
    <property type="match status" value="1"/>
</dbReference>
<comment type="pathway">
    <text evidence="1">Mycotoxin biosynthesis.</text>
</comment>
<name>A0A8H7Y6B6_PSICU</name>
<reference evidence="3" key="1">
    <citation type="submission" date="2021-02" db="EMBL/GenBank/DDBJ databases">
        <title>Psilocybe cubensis genome.</title>
        <authorList>
            <person name="Mckernan K.J."/>
            <person name="Crawford S."/>
            <person name="Trippe A."/>
            <person name="Kane L.T."/>
            <person name="Mclaughlin S."/>
        </authorList>
    </citation>
    <scope>NUCLEOTIDE SEQUENCE [LARGE SCALE GENOMIC DNA]</scope>
    <source>
        <strain evidence="3">MGC-MH-2018</strain>
    </source>
</reference>
<organism evidence="3">
    <name type="scientific">Psilocybe cubensis</name>
    <name type="common">Psychedelic mushroom</name>
    <name type="synonym">Stropharia cubensis</name>
    <dbReference type="NCBI Taxonomy" id="181762"/>
    <lineage>
        <taxon>Eukaryota</taxon>
        <taxon>Fungi</taxon>
        <taxon>Dikarya</taxon>
        <taxon>Basidiomycota</taxon>
        <taxon>Agaricomycotina</taxon>
        <taxon>Agaricomycetes</taxon>
        <taxon>Agaricomycetidae</taxon>
        <taxon>Agaricales</taxon>
        <taxon>Agaricineae</taxon>
        <taxon>Strophariaceae</taxon>
        <taxon>Psilocybe</taxon>
    </lineage>
</organism>
<proteinExistence type="inferred from homology"/>
<dbReference type="PANTHER" id="PTHR33365">
    <property type="entry name" value="YALI0B05434P"/>
    <property type="match status" value="1"/>
</dbReference>
<sequence length="198" mass="23073">MISTRAKSLLAAIALFNVSLAFWNGAKTLVSRDKKEPYSYIGADFPFVHPSLPISYASLTYQESIWPRFNSTDKNEAAFWRTLTDQPKGMGRIHLGEHKRALLFTFYHQFHCIFQLQRALQDRTDAIATLEHVNHCFQYLRQTLLCSASDTLEMGDFMKRNFDTDPIGPESVCINWEIVFGDIDQRWDDSRQWLELWN</sequence>
<comment type="caution">
    <text evidence="3">The sequence shown here is derived from an EMBL/GenBank/DDBJ whole genome shotgun (WGS) entry which is preliminary data.</text>
</comment>
<protein>
    <submittedName>
        <fullName evidence="3">Uncharacterized protein</fullName>
    </submittedName>
</protein>